<dbReference type="InterPro" id="IPR037121">
    <property type="entry name" value="Ribosomal_bL25_C"/>
</dbReference>
<dbReference type="GO" id="GO:0008097">
    <property type="term" value="F:5S rRNA binding"/>
    <property type="evidence" value="ECO:0007669"/>
    <property type="project" value="InterPro"/>
</dbReference>
<dbReference type="InterPro" id="IPR020057">
    <property type="entry name" value="Ribosomal_bL25_b-dom"/>
</dbReference>
<dbReference type="SUPFAM" id="SSF50715">
    <property type="entry name" value="Ribosomal protein L25-like"/>
    <property type="match status" value="1"/>
</dbReference>
<name>A0AA37SR57_9BACT</name>
<feature type="domain" description="Large ribosomal subunit protein bL25 L25" evidence="6">
    <location>
        <begin position="7"/>
        <end position="90"/>
    </location>
</feature>
<evidence type="ECO:0000313" key="9">
    <source>
        <dbReference type="Proteomes" id="UP001156666"/>
    </source>
</evidence>
<dbReference type="GO" id="GO:0022625">
    <property type="term" value="C:cytosolic large ribosomal subunit"/>
    <property type="evidence" value="ECO:0007669"/>
    <property type="project" value="TreeGrafter"/>
</dbReference>
<evidence type="ECO:0000256" key="5">
    <source>
        <dbReference type="HAMAP-Rule" id="MF_01334"/>
    </source>
</evidence>
<evidence type="ECO:0000256" key="4">
    <source>
        <dbReference type="ARBA" id="ARBA00023274"/>
    </source>
</evidence>
<dbReference type="GO" id="GO:0006412">
    <property type="term" value="P:translation"/>
    <property type="evidence" value="ECO:0007669"/>
    <property type="project" value="UniProtKB-UniRule"/>
</dbReference>
<comment type="function">
    <text evidence="5">This is one of the proteins that binds to the 5S RNA in the ribosome where it forms part of the central protuberance.</text>
</comment>
<gene>
    <name evidence="5 8" type="primary">rplY</name>
    <name evidence="5" type="synonym">ctc</name>
    <name evidence="8" type="ORF">GCM10007940_37940</name>
</gene>
<sequence length="207" mass="22689">MNVVKVQAEKRTEVGTKSSKSLRREGKIPCVLYGNDQVEYFTVEFNQVKGLVYTPEFKLAEIEIDGTVHKCILKDIQMHPVTDAIVHIDFLRLVDDVKVKVELPIAFKGDSPGVKNGGKLIQTMRTIKIKTTPDKLVDKLYVSIQGLKLGNSVRVKDVEVGEGVEVMSALATPVAQVAIPRALKSAGAIGDLDLDEEEETAETAEEA</sequence>
<dbReference type="NCBIfam" id="TIGR00731">
    <property type="entry name" value="bL25_bact_ctc"/>
    <property type="match status" value="1"/>
</dbReference>
<keyword evidence="9" id="KW-1185">Reference proteome</keyword>
<comment type="caution">
    <text evidence="8">The sequence shown here is derived from an EMBL/GenBank/DDBJ whole genome shotgun (WGS) entry which is preliminary data.</text>
</comment>
<dbReference type="GO" id="GO:0003735">
    <property type="term" value="F:structural constituent of ribosome"/>
    <property type="evidence" value="ECO:0007669"/>
    <property type="project" value="InterPro"/>
</dbReference>
<dbReference type="Gene3D" id="2.170.120.20">
    <property type="entry name" value="Ribosomal protein L25, beta domain"/>
    <property type="match status" value="1"/>
</dbReference>
<keyword evidence="1 5" id="KW-0699">rRNA-binding</keyword>
<keyword evidence="4 5" id="KW-0687">Ribonucleoprotein</keyword>
<dbReference type="Pfam" id="PF14693">
    <property type="entry name" value="Ribosomal_TL5_C"/>
    <property type="match status" value="1"/>
</dbReference>
<dbReference type="AlphaFoldDB" id="A0AA37SR57"/>
<comment type="similarity">
    <text evidence="5">Belongs to the bacterial ribosomal protein bL25 family. CTC subfamily.</text>
</comment>
<dbReference type="InterPro" id="IPR020930">
    <property type="entry name" value="Ribosomal_uL5_bac-type"/>
</dbReference>
<reference evidence="8" key="1">
    <citation type="journal article" date="2014" name="Int. J. Syst. Evol. Microbiol.">
        <title>Complete genome sequence of Corynebacterium casei LMG S-19264T (=DSM 44701T), isolated from a smear-ripened cheese.</title>
        <authorList>
            <consortium name="US DOE Joint Genome Institute (JGI-PGF)"/>
            <person name="Walter F."/>
            <person name="Albersmeier A."/>
            <person name="Kalinowski J."/>
            <person name="Ruckert C."/>
        </authorList>
    </citation>
    <scope>NUCLEOTIDE SEQUENCE</scope>
    <source>
        <strain evidence="8">NBRC 108769</strain>
    </source>
</reference>
<dbReference type="InterPro" id="IPR011035">
    <property type="entry name" value="Ribosomal_bL25/Gln-tRNA_synth"/>
</dbReference>
<dbReference type="EMBL" id="BSOH01000027">
    <property type="protein sequence ID" value="GLR19178.1"/>
    <property type="molecule type" value="Genomic_DNA"/>
</dbReference>
<proteinExistence type="inferred from homology"/>
<evidence type="ECO:0000313" key="8">
    <source>
        <dbReference type="EMBL" id="GLR19178.1"/>
    </source>
</evidence>
<evidence type="ECO:0000256" key="1">
    <source>
        <dbReference type="ARBA" id="ARBA00022730"/>
    </source>
</evidence>
<protein>
    <recommendedName>
        <fullName evidence="5">Large ribosomal subunit protein bL25</fullName>
    </recommendedName>
    <alternativeName>
        <fullName evidence="5">General stress protein CTC</fullName>
    </alternativeName>
</protein>
<dbReference type="InterPro" id="IPR020056">
    <property type="entry name" value="Rbsml_bL25/Gln-tRNA_synth_N"/>
</dbReference>
<dbReference type="RefSeq" id="WP_235292147.1">
    <property type="nucleotide sequence ID" value="NZ_BSOH01000027.1"/>
</dbReference>
<dbReference type="InterPro" id="IPR001021">
    <property type="entry name" value="Ribosomal_bL25_long"/>
</dbReference>
<organism evidence="8 9">
    <name type="scientific">Portibacter lacus</name>
    <dbReference type="NCBI Taxonomy" id="1099794"/>
    <lineage>
        <taxon>Bacteria</taxon>
        <taxon>Pseudomonadati</taxon>
        <taxon>Bacteroidota</taxon>
        <taxon>Saprospiria</taxon>
        <taxon>Saprospirales</taxon>
        <taxon>Haliscomenobacteraceae</taxon>
        <taxon>Portibacter</taxon>
    </lineage>
</organism>
<dbReference type="PANTHER" id="PTHR33284">
    <property type="entry name" value="RIBOSOMAL PROTEIN L25/GLN-TRNA SYNTHETASE, ANTI-CODON-BINDING DOMAIN-CONTAINING PROTEIN"/>
    <property type="match status" value="1"/>
</dbReference>
<evidence type="ECO:0000256" key="3">
    <source>
        <dbReference type="ARBA" id="ARBA00022980"/>
    </source>
</evidence>
<dbReference type="Proteomes" id="UP001156666">
    <property type="component" value="Unassembled WGS sequence"/>
</dbReference>
<dbReference type="Gene3D" id="2.40.240.10">
    <property type="entry name" value="Ribosomal Protein L25, Chain P"/>
    <property type="match status" value="1"/>
</dbReference>
<evidence type="ECO:0000259" key="7">
    <source>
        <dbReference type="Pfam" id="PF14693"/>
    </source>
</evidence>
<reference evidence="8" key="2">
    <citation type="submission" date="2023-01" db="EMBL/GenBank/DDBJ databases">
        <title>Draft genome sequence of Portibacter lacus strain NBRC 108769.</title>
        <authorList>
            <person name="Sun Q."/>
            <person name="Mori K."/>
        </authorList>
    </citation>
    <scope>NUCLEOTIDE SEQUENCE</scope>
    <source>
        <strain evidence="8">NBRC 108769</strain>
    </source>
</reference>
<accession>A0AA37SR57</accession>
<evidence type="ECO:0000256" key="2">
    <source>
        <dbReference type="ARBA" id="ARBA00022884"/>
    </source>
</evidence>
<dbReference type="HAMAP" id="MF_01334">
    <property type="entry name" value="Ribosomal_bL25_CTC"/>
    <property type="match status" value="1"/>
</dbReference>
<dbReference type="PANTHER" id="PTHR33284:SF1">
    <property type="entry name" value="RIBOSOMAL PROTEIN L25_GLN-TRNA SYNTHETASE, ANTI-CODON-BINDING DOMAIN-CONTAINING PROTEIN"/>
    <property type="match status" value="1"/>
</dbReference>
<dbReference type="InterPro" id="IPR029751">
    <property type="entry name" value="Ribosomal_L25_dom"/>
</dbReference>
<evidence type="ECO:0000259" key="6">
    <source>
        <dbReference type="Pfam" id="PF01386"/>
    </source>
</evidence>
<keyword evidence="2 5" id="KW-0694">RNA-binding</keyword>
<feature type="domain" description="Large ribosomal subunit protein bL25 beta" evidence="7">
    <location>
        <begin position="98"/>
        <end position="181"/>
    </location>
</feature>
<dbReference type="Pfam" id="PF01386">
    <property type="entry name" value="Ribosomal_L25p"/>
    <property type="match status" value="1"/>
</dbReference>
<dbReference type="CDD" id="cd00495">
    <property type="entry name" value="Ribosomal_L25_TL5_CTC"/>
    <property type="match status" value="1"/>
</dbReference>
<keyword evidence="3 5" id="KW-0689">Ribosomal protein</keyword>
<comment type="subunit">
    <text evidence="5">Part of the 50S ribosomal subunit; part of the 5S rRNA/L5/L18/L25 subcomplex. Contacts the 5S rRNA. Binds to the 5S rRNA independently of L5 and L18.</text>
</comment>